<proteinExistence type="predicted"/>
<dbReference type="InterPro" id="IPR000835">
    <property type="entry name" value="HTH_MarR-typ"/>
</dbReference>
<feature type="domain" description="HTH marR-type" evidence="1">
    <location>
        <begin position="119"/>
        <end position="160"/>
    </location>
</feature>
<dbReference type="InterPro" id="IPR036390">
    <property type="entry name" value="WH_DNA-bd_sf"/>
</dbReference>
<dbReference type="OrthoDB" id="156316at2157"/>
<reference evidence="3 4" key="1">
    <citation type="submission" date="2016-10" db="EMBL/GenBank/DDBJ databases">
        <authorList>
            <person name="Varghese N."/>
            <person name="Submissions S."/>
        </authorList>
    </citation>
    <scope>NUCLEOTIDE SEQUENCE [LARGE SCALE GENOMIC DNA]</scope>
    <source>
        <strain evidence="3 4">CGMCC 1.6377</strain>
    </source>
</reference>
<accession>A0A1I3B236</accession>
<dbReference type="RefSeq" id="WP_149784444.1">
    <property type="nucleotide sequence ID" value="NZ_BAAADP010000001.1"/>
</dbReference>
<dbReference type="GO" id="GO:0003700">
    <property type="term" value="F:DNA-binding transcription factor activity"/>
    <property type="evidence" value="ECO:0007669"/>
    <property type="project" value="InterPro"/>
</dbReference>
<dbReference type="InterPro" id="IPR056504">
    <property type="entry name" value="HTH_HVO_0163_N"/>
</dbReference>
<organism evidence="3 4">
    <name type="scientific">Halorubrum aquaticum</name>
    <dbReference type="NCBI Taxonomy" id="387340"/>
    <lineage>
        <taxon>Archaea</taxon>
        <taxon>Methanobacteriati</taxon>
        <taxon>Methanobacteriota</taxon>
        <taxon>Stenosarchaea group</taxon>
        <taxon>Halobacteria</taxon>
        <taxon>Halobacteriales</taxon>
        <taxon>Haloferacaceae</taxon>
        <taxon>Halorubrum</taxon>
    </lineage>
</organism>
<feature type="domain" description="HVO-0163 N-terminal HTH" evidence="2">
    <location>
        <begin position="36"/>
        <end position="106"/>
    </location>
</feature>
<dbReference type="Proteomes" id="UP000323537">
    <property type="component" value="Unassembled WGS sequence"/>
</dbReference>
<gene>
    <name evidence="3" type="ORF">SAMN04488066_1092</name>
</gene>
<dbReference type="Pfam" id="PF24266">
    <property type="entry name" value="HTH_HVO_0163_N"/>
    <property type="match status" value="1"/>
</dbReference>
<dbReference type="SUPFAM" id="SSF46785">
    <property type="entry name" value="Winged helix' DNA-binding domain"/>
    <property type="match status" value="2"/>
</dbReference>
<sequence length="200" mass="21762">MTEEVDERKRRTLRRFAAVGAAAPFVGTAGAADDTNETREAIRGYVPSTPGAHFSKLRDDLRLGTGEAQHHLRTLEEAGEVESRKDADYRRYFPAGRFDELDKRALGYLRRETPRGMVLALLSDPDATGAELADALGVSRPTISAAAGELAAADLLDRTDGYELTEPERLLTLVVRYADSFDADAVAFADEAASLVSYDP</sequence>
<evidence type="ECO:0000313" key="4">
    <source>
        <dbReference type="Proteomes" id="UP000323537"/>
    </source>
</evidence>
<evidence type="ECO:0000259" key="2">
    <source>
        <dbReference type="Pfam" id="PF24266"/>
    </source>
</evidence>
<dbReference type="Pfam" id="PF12802">
    <property type="entry name" value="MarR_2"/>
    <property type="match status" value="1"/>
</dbReference>
<dbReference type="PANTHER" id="PTHR36216">
    <property type="entry name" value="TRANSCRIPTIONAL REGULATOR, TRMB"/>
    <property type="match status" value="1"/>
</dbReference>
<protein>
    <submittedName>
        <fullName evidence="3">Predicted transcriptional regulator, containsd two HTH domains</fullName>
    </submittedName>
</protein>
<evidence type="ECO:0000259" key="1">
    <source>
        <dbReference type="Pfam" id="PF12802"/>
    </source>
</evidence>
<evidence type="ECO:0000313" key="3">
    <source>
        <dbReference type="EMBL" id="SFH56385.1"/>
    </source>
</evidence>
<dbReference type="Gene3D" id="1.10.10.10">
    <property type="entry name" value="Winged helix-like DNA-binding domain superfamily/Winged helix DNA-binding domain"/>
    <property type="match status" value="2"/>
</dbReference>
<dbReference type="EMBL" id="FOPZ01000009">
    <property type="protein sequence ID" value="SFH56385.1"/>
    <property type="molecule type" value="Genomic_DNA"/>
</dbReference>
<dbReference type="InterPro" id="IPR036388">
    <property type="entry name" value="WH-like_DNA-bd_sf"/>
</dbReference>
<dbReference type="PANTHER" id="PTHR36216:SF1">
    <property type="entry name" value="HTH ARSR-TYPE DOMAIN-CONTAINING PROTEIN"/>
    <property type="match status" value="1"/>
</dbReference>
<name>A0A1I3B236_9EURY</name>
<dbReference type="AlphaFoldDB" id="A0A1I3B236"/>
<keyword evidence="4" id="KW-1185">Reference proteome</keyword>